<dbReference type="EMBL" id="JAEQMG010000048">
    <property type="protein sequence ID" value="MBK6088255.1"/>
    <property type="molecule type" value="Genomic_DNA"/>
</dbReference>
<evidence type="ECO:0000256" key="1">
    <source>
        <dbReference type="SAM" id="SignalP"/>
    </source>
</evidence>
<reference evidence="2" key="1">
    <citation type="submission" date="2021-01" db="EMBL/GenBank/DDBJ databases">
        <title>Genome public.</title>
        <authorList>
            <person name="Liu C."/>
            <person name="Sun Q."/>
        </authorList>
    </citation>
    <scope>NUCLEOTIDE SEQUENCE</scope>
    <source>
        <strain evidence="2">M6</strain>
    </source>
</reference>
<feature type="signal peptide" evidence="1">
    <location>
        <begin position="1"/>
        <end position="21"/>
    </location>
</feature>
<gene>
    <name evidence="2" type="ORF">JKK62_06225</name>
</gene>
<evidence type="ECO:0000313" key="3">
    <source>
        <dbReference type="Proteomes" id="UP000633365"/>
    </source>
</evidence>
<organism evidence="2 3">
    <name type="scientific">Ruminococcus difficilis</name>
    <dbReference type="NCBI Taxonomy" id="2763069"/>
    <lineage>
        <taxon>Bacteria</taxon>
        <taxon>Bacillati</taxon>
        <taxon>Bacillota</taxon>
        <taxon>Clostridia</taxon>
        <taxon>Eubacteriales</taxon>
        <taxon>Oscillospiraceae</taxon>
        <taxon>Ruminococcus</taxon>
    </lineage>
</organism>
<evidence type="ECO:0000313" key="2">
    <source>
        <dbReference type="EMBL" id="MBK6088255.1"/>
    </source>
</evidence>
<comment type="caution">
    <text evidence="2">The sequence shown here is derived from an EMBL/GenBank/DDBJ whole genome shotgun (WGS) entry which is preliminary data.</text>
</comment>
<dbReference type="RefSeq" id="WP_201427157.1">
    <property type="nucleotide sequence ID" value="NZ_JAEQMG010000048.1"/>
</dbReference>
<protein>
    <submittedName>
        <fullName evidence="2">Uncharacterized protein</fullName>
    </submittedName>
</protein>
<keyword evidence="1" id="KW-0732">Signal</keyword>
<accession>A0A934U0E7</accession>
<dbReference type="AlphaFoldDB" id="A0A934U0E7"/>
<keyword evidence="3" id="KW-1185">Reference proteome</keyword>
<dbReference type="Proteomes" id="UP000633365">
    <property type="component" value="Unassembled WGS sequence"/>
</dbReference>
<feature type="chain" id="PRO_5038130901" evidence="1">
    <location>
        <begin position="22"/>
        <end position="249"/>
    </location>
</feature>
<dbReference type="PROSITE" id="PS51257">
    <property type="entry name" value="PROKAR_LIPOPROTEIN"/>
    <property type="match status" value="1"/>
</dbReference>
<name>A0A934U0E7_9FIRM</name>
<proteinExistence type="predicted"/>
<sequence length="249" mass="27180">MKKWLLLILTAALIFSLCACSKDHIEIDPEPTAVNTAALRGEFDAACAYVESAADVSKMEATLQDDENGLFRHWNGFSEEYDEIGLDFKLEDNVFTLGTTTVSELTALGYKPDTDIETLEPNTVQGFSITKGDKFCNLAVDNSTDQPQKFSDMLIVQFNGTSPENGCLPFTYSGITCGSTLKEVLDALGTPKLNITVLTDTAGTEIGLNYLNATTKDDLDTLEIYLRYDKDKDTALVTSIILNRVVGGV</sequence>